<protein>
    <submittedName>
        <fullName evidence="1">Uncharacterized protein</fullName>
    </submittedName>
</protein>
<keyword evidence="2" id="KW-1185">Reference proteome</keyword>
<proteinExistence type="predicted"/>
<accession>A0A6G1PUA6</accession>
<dbReference type="Proteomes" id="UP000503349">
    <property type="component" value="Chromosome 9"/>
</dbReference>
<sequence length="79" mass="8435">MCLARMRSTTPGPVAIQGVNSSAEQAPSSLVLQMSLVLLLLVKGFGEIPLGSSSHSNPPTKVSNTYKGENTTRFSMIWL</sequence>
<reference evidence="1 2" key="1">
    <citation type="submission" date="2019-02" db="EMBL/GenBank/DDBJ databases">
        <title>Opniocepnalus argus genome.</title>
        <authorList>
            <person name="Zhou C."/>
            <person name="Xiao S."/>
        </authorList>
    </citation>
    <scope>NUCLEOTIDE SEQUENCE [LARGE SCALE GENOMIC DNA]</scope>
    <source>
        <strain evidence="1">OARG1902GOOAL</strain>
        <tissue evidence="1">Muscle</tissue>
    </source>
</reference>
<evidence type="ECO:0000313" key="2">
    <source>
        <dbReference type="Proteomes" id="UP000503349"/>
    </source>
</evidence>
<reference evidence="2" key="2">
    <citation type="submission" date="2019-02" db="EMBL/GenBank/DDBJ databases">
        <title>Opniocepnalus argus Var Kimnra genome.</title>
        <authorList>
            <person name="Zhou C."/>
            <person name="Xiao S."/>
        </authorList>
    </citation>
    <scope>NUCLEOTIDE SEQUENCE [LARGE SCALE GENOMIC DNA]</scope>
</reference>
<name>A0A6G1PUA6_CHAAH</name>
<gene>
    <name evidence="1" type="ORF">EXN66_Car009252</name>
</gene>
<dbReference type="AlphaFoldDB" id="A0A6G1PUA6"/>
<evidence type="ECO:0000313" key="1">
    <source>
        <dbReference type="EMBL" id="KAF3693576.1"/>
    </source>
</evidence>
<organism evidence="1 2">
    <name type="scientific">Channa argus</name>
    <name type="common">Northern snakehead</name>
    <name type="synonym">Ophicephalus argus</name>
    <dbReference type="NCBI Taxonomy" id="215402"/>
    <lineage>
        <taxon>Eukaryota</taxon>
        <taxon>Metazoa</taxon>
        <taxon>Chordata</taxon>
        <taxon>Craniata</taxon>
        <taxon>Vertebrata</taxon>
        <taxon>Euteleostomi</taxon>
        <taxon>Actinopterygii</taxon>
        <taxon>Neopterygii</taxon>
        <taxon>Teleostei</taxon>
        <taxon>Neoteleostei</taxon>
        <taxon>Acanthomorphata</taxon>
        <taxon>Anabantaria</taxon>
        <taxon>Anabantiformes</taxon>
        <taxon>Channoidei</taxon>
        <taxon>Channidae</taxon>
        <taxon>Channa</taxon>
    </lineage>
</organism>
<dbReference type="EMBL" id="CM015720">
    <property type="protein sequence ID" value="KAF3693576.1"/>
    <property type="molecule type" value="Genomic_DNA"/>
</dbReference>